<accession>A0ABQ5P7N6</accession>
<dbReference type="EMBL" id="BSBI01000013">
    <property type="protein sequence ID" value="GLF98241.1"/>
    <property type="molecule type" value="Genomic_DNA"/>
</dbReference>
<keyword evidence="2" id="KW-1185">Reference proteome</keyword>
<name>A0ABQ5P7N6_9ACTN</name>
<gene>
    <name evidence="1" type="ORF">SYYSPA8_28110</name>
</gene>
<reference evidence="1 2" key="1">
    <citation type="submission" date="2022-10" db="EMBL/GenBank/DDBJ databases">
        <title>Draft genome sequence of Streptomyces sp. YSPA8.</title>
        <authorList>
            <person name="Moriuchi R."/>
            <person name="Dohra H."/>
            <person name="Yamamura H."/>
            <person name="Kodani S."/>
        </authorList>
    </citation>
    <scope>NUCLEOTIDE SEQUENCE [LARGE SCALE GENOMIC DNA]</scope>
    <source>
        <strain evidence="1 2">YSPA8</strain>
    </source>
</reference>
<protein>
    <submittedName>
        <fullName evidence="1">Uncharacterized protein</fullName>
    </submittedName>
</protein>
<evidence type="ECO:0000313" key="1">
    <source>
        <dbReference type="EMBL" id="GLF98241.1"/>
    </source>
</evidence>
<sequence>MTLTDLSNGFRDDEQQRRVQRVIHDRLADDRDPQECRFLMRFWWQLVMSYREVSMDELSLNVGKAKLIVIESLICAIRSSHVDIDDWITTTQQVFPAIQDRGFRAAQDADG</sequence>
<organism evidence="1 2">
    <name type="scientific">Streptomyces yaizuensis</name>
    <dbReference type="NCBI Taxonomy" id="2989713"/>
    <lineage>
        <taxon>Bacteria</taxon>
        <taxon>Bacillati</taxon>
        <taxon>Actinomycetota</taxon>
        <taxon>Actinomycetes</taxon>
        <taxon>Kitasatosporales</taxon>
        <taxon>Streptomycetaceae</taxon>
        <taxon>Streptomyces</taxon>
    </lineage>
</organism>
<evidence type="ECO:0000313" key="2">
    <source>
        <dbReference type="Proteomes" id="UP001291653"/>
    </source>
</evidence>
<proteinExistence type="predicted"/>
<comment type="caution">
    <text evidence="1">The sequence shown here is derived from an EMBL/GenBank/DDBJ whole genome shotgun (WGS) entry which is preliminary data.</text>
</comment>
<dbReference type="RefSeq" id="WP_323450224.1">
    <property type="nucleotide sequence ID" value="NZ_BSBI01000013.1"/>
</dbReference>
<dbReference type="Proteomes" id="UP001291653">
    <property type="component" value="Unassembled WGS sequence"/>
</dbReference>